<feature type="compositionally biased region" description="Basic and acidic residues" evidence="1">
    <location>
        <begin position="1214"/>
        <end position="1235"/>
    </location>
</feature>
<dbReference type="SUPFAM" id="SSF48452">
    <property type="entry name" value="TPR-like"/>
    <property type="match status" value="1"/>
</dbReference>
<keyword evidence="2" id="KW-0732">Signal</keyword>
<evidence type="ECO:0000256" key="1">
    <source>
        <dbReference type="SAM" id="MobiDB-lite"/>
    </source>
</evidence>
<proteinExistence type="predicted"/>
<dbReference type="InterPro" id="IPR050111">
    <property type="entry name" value="C-type_lectin/snaclec_domain"/>
</dbReference>
<feature type="chain" id="PRO_5013565267" description="C-type lectin domain-containing protein" evidence="2">
    <location>
        <begin position="32"/>
        <end position="2686"/>
    </location>
</feature>
<dbReference type="SMART" id="SM00034">
    <property type="entry name" value="CLECT"/>
    <property type="match status" value="1"/>
</dbReference>
<dbReference type="Gene3D" id="3.10.100.10">
    <property type="entry name" value="Mannose-Binding Protein A, subunit A"/>
    <property type="match status" value="1"/>
</dbReference>
<dbReference type="Proteomes" id="UP000221168">
    <property type="component" value="Unassembled WGS sequence"/>
</dbReference>
<sequence length="2686" mass="293395">MESLTFSCFRIVRLLACLCLFSLSTPVASVAGGDAGSSGPASARPMEYGVDVAQALLPEPEDQPDDRSGARIDIEGMARVLRMTDAEVRIARMLHEVRTGQRSPEQFFRGLASDGMKATVGDVKTMFDVMKVRSKLVDHPESWFKDQILGPTYDAGGTPVERQLLLWRRTETKAAITDVINRFRKAGRMPANDFKLIISHIGKWASQSDVSLTFTGDIDFSFVCNDIDLAKDMKAAFGEIIFERTGLTPTALDSVATAHGAAGLEVYIGEHGMKFAEDQMKINEVVDLATGARRKVEGDNAVMEIAGILTPEREFAKAAGIELPTPKINNEPGLSMEMARHFQHDIVKPKLFDATNAVVKAAKYLDRSYKALEAAGGTTGDPKLAEFASEITRLANAKPQSGATRDSTVRAISDFFGSPPRTVWDAKSKKLVLTIDAKAIEAFHAKATKALWATVVQGSDTQTKMMDQRLRDLLERDAKGGEEDAVKEEIAKLRQDMVGLVDMVEAEILAMKGETVPIEIYDNNAKVRSMIELLARRFGTRILSVEELKDKRFVEELMKGQEGKPKGLVHEMLKSYIMERTINAAARGAMEGVEKANELLDFVDDRLLGSLRGEGDFAAFEAEMKKIHLAEMDPKTHTEALGMLTALKGRVTAKIRETNVRLNEQLQATAARRQGMKLMMVYGLIDEMLAYRDAWDAEGWKGFATEWVRRRVPLGSAVESYVMGNTLRAGWDVITTIVPPLGLPEAAYGMAAATYDRVQSTYWSEQLELFTDSLYENAVFKPEFDATGDERRIVRFRLISTTYEGKELDLREFAEKREEEVAALREKVARHRIDPRDYQDSLHGFSAWLEADKVLKANLESTDPVLMMLEDMAGHEATGPKLLERIAEQRFARWEEVKLGYLVNLIKRLEDRRLADQILLDGTEIALFEELRRIAIELKIEQAVRDGLQNEAQSSHAKTFYTWLWDTKRSTLLQAPVQSEMSKAVQIGRKFLEAYKKVLVLARRATAAPAEGEERKLPAGAASDIEGPYLTSTLFLSGNGEPDLARARMWFDAIDRSRERTRAALVEIKRSFLPNANLDEKDDDYVSRAFAHEVWIGPYQNARLRDPRWTARGAWHRDERDKVYEEYRRWLEQKGPVELTVTAVDAEDAKKRLHALTISLQPTDGLGDPVSAFALGNSVRAGVSMGRYSLTVSSPGYLDAKKSVLLGRGLTPKPQEHFELKPDPTIKADEGKQDDGTEEAETPPDGKDKGKVETGEKSKKTDGKEITDQGEQDDGGDGKTQEVVTGPEDGGVTDEEEPKRDESETPVETPVFTGTCGDGSASAPKAPKVTQPKTDFPPVTKALSPRQQCLAGKPRGSEIPCLDGDDQHWYEGKWTCCEMLDDRVTGVEVIESRKIEGELPPPPQDEAFSASIEAPTLDLEPGQSIRISAKVIGGTDPCTMQWKGPVSGGSKTADLTAPDTPGDVPVEFHVSDADGRTAVARKVFKVSELTLVLSTTAGARGPVAVGDWVDLSVALEKAGKTVAPGDYTLRWEPSTEVEFANAERPGVTGNRVQFKKTGRHLVWVVALAKRDGALSTVAESNQLAIDVVEPSVALRVQPQAPYIGEAVRITAQERPALGDKDASYWWEFSGDAYAAGATANQRIFSFKARSTAPVVVTAHLKGRADGNELASASVTVTAQPYSVSVVNLGPAWGGDTTRPKVWKPGEGTVSLEQGISTFEDVRLRADITPVPKDTVLRYVWSVDEGSTLSGNGATRETRVQRSSAGSIEARVEIRNADNVVLGTGAVVVPVTAPPDDSEADKTRADALRSLLSQAHQQWAAGEVDRACDTARKAAATDGTSREAASLVSSYCEGARTISEAVAAADRALSSQDIASARTWLAAGETVNRKAKVLGDLAERIAEAETRQDAIRALNEKSRQSLANGDIDGARKAVEQALAINPNDPGTNALKQQVESEAATLAARNAACEQRLAVIALGARQVSARDWASAVETLDRGLADFRTVCPDDRYNPVFDKAMALKQKAAGEVSRKAACDRRLALIVTGTQQCQQKNWSECQSVLETALQGIETACPPDAGSVIDRARSLLAAAQDRQKRCKARLDLVESGMDDCRRGELASCRASIEKAADGAEEDCDQQAMIAIGRAKDDLAQLDPVPDENRQPDDIPDVIGRETIGNYEIVYTGGGLTWAQAESAARAAGGHLLVINSAEENEHFLGLVRDKTELWFIDGAGNTQGPWLGGYQPEGSSEPGGGWRWVTGEPFDYTNWTPGEPNNYGGAENCAQFFGRGRDNRNVTWNDVGCESTSVRAYIVEFPGSVPIETKAACDRRLTLIATGAQQCQRQNWSECRSALETALQGIEADCPPHAGSVIDRARSLLATAKERQKTEADHVPEQSATSDQPKVPDQPATPVTQDSWRLVEAKAFKQPTTSKTNINIEMPLAANRAMLATRDIWGDKNNDYVGECRWTSPGSRLVPGQAYRFSADVVARGVARDLYKHLDYENVQLGHGFNVVNKDGKWTGGYSIGNCIASIGAQTYDAKNHCQTNDWSPPEGRPGDRLVFDVMCSARAGTSGYHFTYEWQAAGTATGEAASDAVAGCEGLPGEWNWFINGVVTIRPDHTHQQGNIGGTWSCKGSTVRMEWNHGYVDELELSADGMHLGGKGWPKSNPNGAYPVSGDRRHDETRAKPGGG</sequence>
<dbReference type="SUPFAM" id="SSF56436">
    <property type="entry name" value="C-type lectin-like"/>
    <property type="match status" value="1"/>
</dbReference>
<feature type="compositionally biased region" description="Basic and acidic residues" evidence="1">
    <location>
        <begin position="2379"/>
        <end position="2389"/>
    </location>
</feature>
<gene>
    <name evidence="4" type="ORF">CSC94_08340</name>
</gene>
<dbReference type="Gene3D" id="1.25.40.10">
    <property type="entry name" value="Tetratricopeptide repeat domain"/>
    <property type="match status" value="1"/>
</dbReference>
<reference evidence="4 5" key="1">
    <citation type="submission" date="2017-10" db="EMBL/GenBank/DDBJ databases">
        <title>Sedimentibacterium mangrovi gen. nov., sp. nov., a novel member of family Phyllobacteriacea isolated from mangrove sediment.</title>
        <authorList>
            <person name="Liao H."/>
            <person name="Tian Y."/>
        </authorList>
    </citation>
    <scope>NUCLEOTIDE SEQUENCE [LARGE SCALE GENOMIC DNA]</scope>
    <source>
        <strain evidence="4 5">X9-2-2</strain>
    </source>
</reference>
<dbReference type="OrthoDB" id="9816009at2"/>
<evidence type="ECO:0000313" key="5">
    <source>
        <dbReference type="Proteomes" id="UP000221168"/>
    </source>
</evidence>
<feature type="region of interest" description="Disordered" evidence="1">
    <location>
        <begin position="2656"/>
        <end position="2686"/>
    </location>
</feature>
<comment type="caution">
    <text evidence="4">The sequence shown here is derived from an EMBL/GenBank/DDBJ whole genome shotgun (WGS) entry which is preliminary data.</text>
</comment>
<evidence type="ECO:0000256" key="2">
    <source>
        <dbReference type="SAM" id="SignalP"/>
    </source>
</evidence>
<evidence type="ECO:0000259" key="3">
    <source>
        <dbReference type="PROSITE" id="PS50041"/>
    </source>
</evidence>
<dbReference type="InterPro" id="IPR016186">
    <property type="entry name" value="C-type_lectin-like/link_sf"/>
</dbReference>
<feature type="compositionally biased region" description="Basic and acidic residues" evidence="1">
    <location>
        <begin position="2672"/>
        <end position="2686"/>
    </location>
</feature>
<organism evidence="4 5">
    <name type="scientific">Zhengella mangrovi</name>
    <dbReference type="NCBI Taxonomy" id="1982044"/>
    <lineage>
        <taxon>Bacteria</taxon>
        <taxon>Pseudomonadati</taxon>
        <taxon>Pseudomonadota</taxon>
        <taxon>Alphaproteobacteria</taxon>
        <taxon>Hyphomicrobiales</taxon>
        <taxon>Notoacmeibacteraceae</taxon>
        <taxon>Zhengella</taxon>
    </lineage>
</organism>
<dbReference type="RefSeq" id="WP_099305804.1">
    <property type="nucleotide sequence ID" value="NZ_PDVP01000003.1"/>
</dbReference>
<dbReference type="InterPro" id="IPR016187">
    <property type="entry name" value="CTDL_fold"/>
</dbReference>
<protein>
    <recommendedName>
        <fullName evidence="3">C-type lectin domain-containing protein</fullName>
    </recommendedName>
</protein>
<feature type="signal peptide" evidence="2">
    <location>
        <begin position="1"/>
        <end position="31"/>
    </location>
</feature>
<name>A0A2G1QQA3_9HYPH</name>
<keyword evidence="5" id="KW-1185">Reference proteome</keyword>
<evidence type="ECO:0000313" key="4">
    <source>
        <dbReference type="EMBL" id="PHP67693.1"/>
    </source>
</evidence>
<feature type="region of interest" description="Disordered" evidence="1">
    <location>
        <begin position="2379"/>
        <end position="2412"/>
    </location>
</feature>
<dbReference type="PROSITE" id="PS50041">
    <property type="entry name" value="C_TYPE_LECTIN_2"/>
    <property type="match status" value="1"/>
</dbReference>
<feature type="domain" description="C-type lectin" evidence="3">
    <location>
        <begin position="2175"/>
        <end position="2299"/>
    </location>
</feature>
<dbReference type="InterPro" id="IPR011990">
    <property type="entry name" value="TPR-like_helical_dom_sf"/>
</dbReference>
<feature type="compositionally biased region" description="Basic and acidic residues" evidence="1">
    <location>
        <begin position="1244"/>
        <end position="1267"/>
    </location>
</feature>
<dbReference type="EMBL" id="PDVP01000003">
    <property type="protein sequence ID" value="PHP67693.1"/>
    <property type="molecule type" value="Genomic_DNA"/>
</dbReference>
<feature type="region of interest" description="Disordered" evidence="1">
    <location>
        <begin position="1211"/>
        <end position="1340"/>
    </location>
</feature>
<dbReference type="PANTHER" id="PTHR22803">
    <property type="entry name" value="MANNOSE, PHOSPHOLIPASE, LECTIN RECEPTOR RELATED"/>
    <property type="match status" value="1"/>
</dbReference>
<dbReference type="InterPro" id="IPR001304">
    <property type="entry name" value="C-type_lectin-like"/>
</dbReference>
<accession>A0A2G1QQA3</accession>
<dbReference type="Pfam" id="PF00059">
    <property type="entry name" value="Lectin_C"/>
    <property type="match status" value="1"/>
</dbReference>